<evidence type="ECO:0000256" key="3">
    <source>
        <dbReference type="SAM" id="Phobius"/>
    </source>
</evidence>
<keyword evidence="3" id="KW-0812">Transmembrane</keyword>
<dbReference type="InterPro" id="IPR020568">
    <property type="entry name" value="Ribosomal_Su5_D2-typ_SF"/>
</dbReference>
<keyword evidence="3" id="KW-1133">Transmembrane helix</keyword>
<dbReference type="InterPro" id="IPR001404">
    <property type="entry name" value="Hsp90_fam"/>
</dbReference>
<dbReference type="SUPFAM" id="SSF110942">
    <property type="entry name" value="HSP90 C-terminal domain"/>
    <property type="match status" value="1"/>
</dbReference>
<gene>
    <name evidence="4" type="ORF">RFI_33171</name>
</gene>
<dbReference type="GO" id="GO:0051082">
    <property type="term" value="F:unfolded protein binding"/>
    <property type="evidence" value="ECO:0007669"/>
    <property type="project" value="InterPro"/>
</dbReference>
<dbReference type="Pfam" id="PF00183">
    <property type="entry name" value="HSP90"/>
    <property type="match status" value="1"/>
</dbReference>
<comment type="similarity">
    <text evidence="1">Belongs to the heat shock protein 90 family.</text>
</comment>
<dbReference type="OMA" id="MKHLEIN"/>
<dbReference type="Proteomes" id="UP000023152">
    <property type="component" value="Unassembled WGS sequence"/>
</dbReference>
<protein>
    <submittedName>
        <fullName evidence="4">Uncharacterized protein</fullName>
    </submittedName>
</protein>
<dbReference type="EMBL" id="ASPP01029668">
    <property type="protein sequence ID" value="ETO04227.1"/>
    <property type="molecule type" value="Genomic_DNA"/>
</dbReference>
<dbReference type="AlphaFoldDB" id="X6LSY6"/>
<organism evidence="4 5">
    <name type="scientific">Reticulomyxa filosa</name>
    <dbReference type="NCBI Taxonomy" id="46433"/>
    <lineage>
        <taxon>Eukaryota</taxon>
        <taxon>Sar</taxon>
        <taxon>Rhizaria</taxon>
        <taxon>Retaria</taxon>
        <taxon>Foraminifera</taxon>
        <taxon>Monothalamids</taxon>
        <taxon>Reticulomyxidae</taxon>
        <taxon>Reticulomyxa</taxon>
    </lineage>
</organism>
<dbReference type="GO" id="GO:0005524">
    <property type="term" value="F:ATP binding"/>
    <property type="evidence" value="ECO:0007669"/>
    <property type="project" value="InterPro"/>
</dbReference>
<evidence type="ECO:0000256" key="2">
    <source>
        <dbReference type="ARBA" id="ARBA00023186"/>
    </source>
</evidence>
<feature type="transmembrane region" description="Helical" evidence="3">
    <location>
        <begin position="249"/>
        <end position="271"/>
    </location>
</feature>
<comment type="caution">
    <text evidence="4">The sequence shown here is derived from an EMBL/GenBank/DDBJ whole genome shotgun (WGS) entry which is preliminary data.</text>
</comment>
<dbReference type="InterPro" id="IPR037196">
    <property type="entry name" value="HSP90_C"/>
</dbReference>
<feature type="non-terminal residue" evidence="4">
    <location>
        <position position="1"/>
    </location>
</feature>
<evidence type="ECO:0000256" key="1">
    <source>
        <dbReference type="ARBA" id="ARBA00008239"/>
    </source>
</evidence>
<dbReference type="Gene3D" id="3.40.50.11260">
    <property type="match status" value="1"/>
</dbReference>
<dbReference type="GO" id="GO:0016887">
    <property type="term" value="F:ATP hydrolysis activity"/>
    <property type="evidence" value="ECO:0007669"/>
    <property type="project" value="InterPro"/>
</dbReference>
<keyword evidence="3" id="KW-0472">Membrane</keyword>
<proteinExistence type="inferred from homology"/>
<dbReference type="Gene3D" id="1.20.120.790">
    <property type="entry name" value="Heat shock protein 90, C-terminal domain"/>
    <property type="match status" value="1"/>
</dbReference>
<evidence type="ECO:0000313" key="5">
    <source>
        <dbReference type="Proteomes" id="UP000023152"/>
    </source>
</evidence>
<sequence length="303" mass="35076">ICELLFVSKKSRYHSIKSNEEIKSLKEYVYKMEKQKHTYYITGASRANVEVSLFLEALKKIDLEVLFLVPIDVSAAQLLREYDGKKLICVAKECLVIPLTEEKKLEDEKVEYKSLTKKIKDILVHNVEKVIVSYRMVGSMCYLVTGEYGWSSYGKNYEGSSLKDNSMTQYTQSKKTMEVNPNNAIVINLKEKFAEDQSDKTIKDLVWLLFETALLISGFILEEAVKFAAIIKLTFQMSICFPFPSQRFLLQRLVCVLLVLLVFLLQCLLVAHLVKCIINLLFLIFMLNFIFLKNNYLFSNQIF</sequence>
<dbReference type="OrthoDB" id="5426351at2759"/>
<name>X6LSY6_RETFI</name>
<reference evidence="4 5" key="1">
    <citation type="journal article" date="2013" name="Curr. Biol.">
        <title>The Genome of the Foraminiferan Reticulomyxa filosa.</title>
        <authorList>
            <person name="Glockner G."/>
            <person name="Hulsmann N."/>
            <person name="Schleicher M."/>
            <person name="Noegel A.A."/>
            <person name="Eichinger L."/>
            <person name="Gallinger C."/>
            <person name="Pawlowski J."/>
            <person name="Sierra R."/>
            <person name="Euteneuer U."/>
            <person name="Pillet L."/>
            <person name="Moustafa A."/>
            <person name="Platzer M."/>
            <person name="Groth M."/>
            <person name="Szafranski K."/>
            <person name="Schliwa M."/>
        </authorList>
    </citation>
    <scope>NUCLEOTIDE SEQUENCE [LARGE SCALE GENOMIC DNA]</scope>
</reference>
<keyword evidence="2" id="KW-0143">Chaperone</keyword>
<keyword evidence="5" id="KW-1185">Reference proteome</keyword>
<dbReference type="PANTHER" id="PTHR11528">
    <property type="entry name" value="HEAT SHOCK PROTEIN 90 FAMILY MEMBER"/>
    <property type="match status" value="1"/>
</dbReference>
<dbReference type="GO" id="GO:0140662">
    <property type="term" value="F:ATP-dependent protein folding chaperone"/>
    <property type="evidence" value="ECO:0007669"/>
    <property type="project" value="InterPro"/>
</dbReference>
<evidence type="ECO:0000313" key="4">
    <source>
        <dbReference type="EMBL" id="ETO04227.1"/>
    </source>
</evidence>
<feature type="transmembrane region" description="Helical" evidence="3">
    <location>
        <begin position="277"/>
        <end position="298"/>
    </location>
</feature>
<dbReference type="SUPFAM" id="SSF54211">
    <property type="entry name" value="Ribosomal protein S5 domain 2-like"/>
    <property type="match status" value="1"/>
</dbReference>
<accession>X6LSY6</accession>